<evidence type="ECO:0000313" key="3">
    <source>
        <dbReference type="Proteomes" id="UP000660668"/>
    </source>
</evidence>
<keyword evidence="1" id="KW-0732">Signal</keyword>
<dbReference type="GO" id="GO:0005509">
    <property type="term" value="F:calcium ion binding"/>
    <property type="evidence" value="ECO:0007669"/>
    <property type="project" value="InterPro"/>
</dbReference>
<evidence type="ECO:0008006" key="4">
    <source>
        <dbReference type="Google" id="ProtNLM"/>
    </source>
</evidence>
<dbReference type="InterPro" id="IPR001343">
    <property type="entry name" value="Hemolysn_Ca-bd"/>
</dbReference>
<dbReference type="Gene3D" id="2.150.10.10">
    <property type="entry name" value="Serralysin-like metalloprotease, C-terminal"/>
    <property type="match status" value="1"/>
</dbReference>
<proteinExistence type="predicted"/>
<dbReference type="Proteomes" id="UP000660668">
    <property type="component" value="Unassembled WGS sequence"/>
</dbReference>
<feature type="signal peptide" evidence="1">
    <location>
        <begin position="1"/>
        <end position="47"/>
    </location>
</feature>
<comment type="caution">
    <text evidence="2">The sequence shown here is derived from an EMBL/GenBank/DDBJ whole genome shotgun (WGS) entry which is preliminary data.</text>
</comment>
<dbReference type="EMBL" id="JADKPO010000009">
    <property type="protein sequence ID" value="MBF4767839.1"/>
    <property type="molecule type" value="Genomic_DNA"/>
</dbReference>
<organism evidence="2 3">
    <name type="scientific">Nocardioides agariphilus</name>
    <dbReference type="NCBI Taxonomy" id="433664"/>
    <lineage>
        <taxon>Bacteria</taxon>
        <taxon>Bacillati</taxon>
        <taxon>Actinomycetota</taxon>
        <taxon>Actinomycetes</taxon>
        <taxon>Propionibacteriales</taxon>
        <taxon>Nocardioidaceae</taxon>
        <taxon>Nocardioides</taxon>
    </lineage>
</organism>
<keyword evidence="3" id="KW-1185">Reference proteome</keyword>
<protein>
    <recommendedName>
        <fullName evidence="4">Hemolysin-type calcium-binding repeat-containing protein</fullName>
    </recommendedName>
</protein>
<evidence type="ECO:0000313" key="2">
    <source>
        <dbReference type="EMBL" id="MBF4767839.1"/>
    </source>
</evidence>
<name>A0A930VHV2_9ACTN</name>
<dbReference type="SUPFAM" id="SSF51120">
    <property type="entry name" value="beta-Roll"/>
    <property type="match status" value="2"/>
</dbReference>
<feature type="chain" id="PRO_5037756162" description="Hemolysin-type calcium-binding repeat-containing protein" evidence="1">
    <location>
        <begin position="48"/>
        <end position="458"/>
    </location>
</feature>
<dbReference type="AlphaFoldDB" id="A0A930VHV2"/>
<dbReference type="Pfam" id="PF00353">
    <property type="entry name" value="HemolysinCabind"/>
    <property type="match status" value="4"/>
</dbReference>
<reference evidence="2" key="1">
    <citation type="submission" date="2020-11" db="EMBL/GenBank/DDBJ databases">
        <title>Nocardioides cynanchi sp. nov., isolated from soil of rhizosphere of Cynanchum wilfordii.</title>
        <authorList>
            <person name="Lee J.-S."/>
            <person name="Suh M.K."/>
            <person name="Kim J.-S."/>
        </authorList>
    </citation>
    <scope>NUCLEOTIDE SEQUENCE</scope>
    <source>
        <strain evidence="2">KCTC 19276</strain>
    </source>
</reference>
<evidence type="ECO:0000256" key="1">
    <source>
        <dbReference type="SAM" id="SignalP"/>
    </source>
</evidence>
<accession>A0A930VHV2</accession>
<dbReference type="InterPro" id="IPR011049">
    <property type="entry name" value="Serralysin-like_metalloprot_C"/>
</dbReference>
<dbReference type="RefSeq" id="WP_194695984.1">
    <property type="nucleotide sequence ID" value="NZ_JADKPO010000009.1"/>
</dbReference>
<sequence length="458" mass="47229">MQPSANKPAVRRVVPVVKPLTAKQMSGAISGALLAATAVLVPSAAVAVDTCHGQAATISPDSNGRLTGTPGPDVIVAFADQRVDAGAGDDLICVVASTPGSDVDAGPGDDTVDTTRSFVATVVSLGEGEDTLIGGRGEDDVYGSAPEGLGEHGINPLDTERDVISTGGGDDKVFSGSLGSPNLDKLTTGAGSDRIDIVGLDHTLELDAGPGTNTAIVTLSATETTAWVVDEAKRSLHFDEATSHWKGDVQRWYFTLAAGSTPSSLVFLGTRTDEQAFVSGKGLVPHFRMGGGNDWAGSLTTPGGSFALGAGHDRLTLGKYDDINVTFPIEDLRVDLRAHRARFGPIESPVWGVEELIAGASLVRAFGTGGGEKITANGCDVAVWGRSGPDRLVRGRDVISLCGGDVNSRIYGGRGNDILWGSQITDDLLVGGPGFDRARGMSGTDTCYTEVARGCELP</sequence>
<dbReference type="Gene3D" id="2.160.20.160">
    <property type="match status" value="1"/>
</dbReference>
<gene>
    <name evidence="2" type="ORF">ISU10_08685</name>
</gene>
<dbReference type="PRINTS" id="PR00313">
    <property type="entry name" value="CABNDNGRPT"/>
</dbReference>